<organism evidence="1">
    <name type="scientific">Anguilla anguilla</name>
    <name type="common">European freshwater eel</name>
    <name type="synonym">Muraena anguilla</name>
    <dbReference type="NCBI Taxonomy" id="7936"/>
    <lineage>
        <taxon>Eukaryota</taxon>
        <taxon>Metazoa</taxon>
        <taxon>Chordata</taxon>
        <taxon>Craniata</taxon>
        <taxon>Vertebrata</taxon>
        <taxon>Euteleostomi</taxon>
        <taxon>Actinopterygii</taxon>
        <taxon>Neopterygii</taxon>
        <taxon>Teleostei</taxon>
        <taxon>Anguilliformes</taxon>
        <taxon>Anguillidae</taxon>
        <taxon>Anguilla</taxon>
    </lineage>
</organism>
<dbReference type="EMBL" id="GBXM01053568">
    <property type="protein sequence ID" value="JAH55009.1"/>
    <property type="molecule type" value="Transcribed_RNA"/>
</dbReference>
<reference evidence="1" key="2">
    <citation type="journal article" date="2015" name="Fish Shellfish Immunol.">
        <title>Early steps in the European eel (Anguilla anguilla)-Vibrio vulnificus interaction in the gills: Role of the RtxA13 toxin.</title>
        <authorList>
            <person name="Callol A."/>
            <person name="Pajuelo D."/>
            <person name="Ebbesson L."/>
            <person name="Teles M."/>
            <person name="MacKenzie S."/>
            <person name="Amaro C."/>
        </authorList>
    </citation>
    <scope>NUCLEOTIDE SEQUENCE</scope>
</reference>
<dbReference type="AlphaFoldDB" id="A0A0E9TMU5"/>
<sequence>MRRLYYKKRHYQLSCKCTLRTPSNHGIEKSIRRPNRRDIMVQSSGIYSLW</sequence>
<proteinExistence type="predicted"/>
<accession>A0A0E9TMU5</accession>
<protein>
    <submittedName>
        <fullName evidence="1">Uncharacterized protein</fullName>
    </submittedName>
</protein>
<evidence type="ECO:0000313" key="1">
    <source>
        <dbReference type="EMBL" id="JAH55009.1"/>
    </source>
</evidence>
<reference evidence="1" key="1">
    <citation type="submission" date="2014-11" db="EMBL/GenBank/DDBJ databases">
        <authorList>
            <person name="Amaro Gonzalez C."/>
        </authorList>
    </citation>
    <scope>NUCLEOTIDE SEQUENCE</scope>
</reference>
<name>A0A0E9TMU5_ANGAN</name>